<evidence type="ECO:0000313" key="2">
    <source>
        <dbReference type="Proteomes" id="UP000314294"/>
    </source>
</evidence>
<sequence>MLETVYVCRDVRGGGTKGHRVRGRSPLAPGVAGAVWRPSVTSAGPELPRVNGAPINPDAALSFLQRVAVARMSHRSLNSVCASARCSVNS</sequence>
<dbReference type="EMBL" id="SRLO01010723">
    <property type="protein sequence ID" value="TNN26212.1"/>
    <property type="molecule type" value="Genomic_DNA"/>
</dbReference>
<proteinExistence type="predicted"/>
<organism evidence="1 2">
    <name type="scientific">Liparis tanakae</name>
    <name type="common">Tanaka's snailfish</name>
    <dbReference type="NCBI Taxonomy" id="230148"/>
    <lineage>
        <taxon>Eukaryota</taxon>
        <taxon>Metazoa</taxon>
        <taxon>Chordata</taxon>
        <taxon>Craniata</taxon>
        <taxon>Vertebrata</taxon>
        <taxon>Euteleostomi</taxon>
        <taxon>Actinopterygii</taxon>
        <taxon>Neopterygii</taxon>
        <taxon>Teleostei</taxon>
        <taxon>Neoteleostei</taxon>
        <taxon>Acanthomorphata</taxon>
        <taxon>Eupercaria</taxon>
        <taxon>Perciformes</taxon>
        <taxon>Cottioidei</taxon>
        <taxon>Cottales</taxon>
        <taxon>Liparidae</taxon>
        <taxon>Liparis</taxon>
    </lineage>
</organism>
<comment type="caution">
    <text evidence="1">The sequence shown here is derived from an EMBL/GenBank/DDBJ whole genome shotgun (WGS) entry which is preliminary data.</text>
</comment>
<protein>
    <submittedName>
        <fullName evidence="1">Uncharacterized protein</fullName>
    </submittedName>
</protein>
<reference evidence="1 2" key="1">
    <citation type="submission" date="2019-03" db="EMBL/GenBank/DDBJ databases">
        <title>First draft genome of Liparis tanakae, snailfish: a comprehensive survey of snailfish specific genes.</title>
        <authorList>
            <person name="Kim W."/>
            <person name="Song I."/>
            <person name="Jeong J.-H."/>
            <person name="Kim D."/>
            <person name="Kim S."/>
            <person name="Ryu S."/>
            <person name="Song J.Y."/>
            <person name="Lee S.K."/>
        </authorList>
    </citation>
    <scope>NUCLEOTIDE SEQUENCE [LARGE SCALE GENOMIC DNA]</scope>
    <source>
        <tissue evidence="1">Muscle</tissue>
    </source>
</reference>
<name>A0A4Z2ED50_9TELE</name>
<accession>A0A4Z2ED50</accession>
<gene>
    <name evidence="1" type="ORF">EYF80_063651</name>
</gene>
<dbReference type="AlphaFoldDB" id="A0A4Z2ED50"/>
<evidence type="ECO:0000313" key="1">
    <source>
        <dbReference type="EMBL" id="TNN26212.1"/>
    </source>
</evidence>
<keyword evidence="2" id="KW-1185">Reference proteome</keyword>
<dbReference type="Proteomes" id="UP000314294">
    <property type="component" value="Unassembled WGS sequence"/>
</dbReference>